<evidence type="ECO:0000313" key="1">
    <source>
        <dbReference type="EMBL" id="KRH92434.1"/>
    </source>
</evidence>
<dbReference type="VEuPathDB" id="MicrosporidiaDB:M153_6097000872"/>
<evidence type="ECO:0000313" key="2">
    <source>
        <dbReference type="Proteomes" id="UP000051530"/>
    </source>
</evidence>
<keyword evidence="2" id="KW-1185">Reference proteome</keyword>
<comment type="caution">
    <text evidence="1">The sequence shown here is derived from an EMBL/GenBank/DDBJ whole genome shotgun (WGS) entry which is preliminary data.</text>
</comment>
<dbReference type="EMBL" id="LGUB01000932">
    <property type="protein sequence ID" value="KRH92434.1"/>
    <property type="molecule type" value="Genomic_DNA"/>
</dbReference>
<organism evidence="1 2">
    <name type="scientific">Pseudoloma neurophilia</name>
    <dbReference type="NCBI Taxonomy" id="146866"/>
    <lineage>
        <taxon>Eukaryota</taxon>
        <taxon>Fungi</taxon>
        <taxon>Fungi incertae sedis</taxon>
        <taxon>Microsporidia</taxon>
        <taxon>Pseudoloma</taxon>
    </lineage>
</organism>
<protein>
    <submittedName>
        <fullName evidence="1">Uncharacterized protein</fullName>
    </submittedName>
</protein>
<reference evidence="1 2" key="1">
    <citation type="submission" date="2015-07" db="EMBL/GenBank/DDBJ databases">
        <title>The genome of Pseudoloma neurophilia, a relevant intracellular parasite of the zebrafish.</title>
        <authorList>
            <person name="Ndikumana S."/>
            <person name="Pelin A."/>
            <person name="Sanders J."/>
            <person name="Corradi N."/>
        </authorList>
    </citation>
    <scope>NUCLEOTIDE SEQUENCE [LARGE SCALE GENOMIC DNA]</scope>
    <source>
        <strain evidence="1 2">MK1</strain>
    </source>
</reference>
<accession>A0A0R0LSJ2</accession>
<dbReference type="OrthoDB" id="10317163at2759"/>
<dbReference type="Proteomes" id="UP000051530">
    <property type="component" value="Unassembled WGS sequence"/>
</dbReference>
<gene>
    <name evidence="1" type="ORF">M153_6097000872</name>
</gene>
<proteinExistence type="predicted"/>
<name>A0A0R0LSJ2_9MICR</name>
<sequence>MSAVLFLKESEKFLETLKDYTNNKISIKTVIKQCKRMNLAYDSQHIKVLRQQYHKFLKMFNDRLTDIDDVYTGTSNTTDNIEDFKNNTDNIKDFKNNTDNIKDFKNNTDNIEEDVQNKTDKEDVQNKTDNIKDGVKNKIGIVLSDELVHHAIHLGLSQNIPINRTGGLPAFPLKEMLNIQEVEHEEAFEF</sequence>
<dbReference type="AlphaFoldDB" id="A0A0R0LSJ2"/>